<gene>
    <name evidence="2" type="ORF">PARMNEM_LOCUS20737</name>
</gene>
<reference evidence="2 3" key="1">
    <citation type="submission" date="2023-11" db="EMBL/GenBank/DDBJ databases">
        <authorList>
            <person name="Hedman E."/>
            <person name="Englund M."/>
            <person name="Stromberg M."/>
            <person name="Nyberg Akerstrom W."/>
            <person name="Nylinder S."/>
            <person name="Jareborg N."/>
            <person name="Kallberg Y."/>
            <person name="Kronander E."/>
        </authorList>
    </citation>
    <scope>NUCLEOTIDE SEQUENCE [LARGE SCALE GENOMIC DNA]</scope>
</reference>
<dbReference type="Gene3D" id="3.30.420.10">
    <property type="entry name" value="Ribonuclease H-like superfamily/Ribonuclease H"/>
    <property type="match status" value="1"/>
</dbReference>
<keyword evidence="3" id="KW-1185">Reference proteome</keyword>
<sequence length="194" mass="22930">MSLLKVLGIHKCRTTPYHPQSNGSLENSHKNLMSFLRIQTGNEPHNWSTWLPYWCFGYNNSVHTETKYTPYELVFGKLCRLPTNLTLDIDPLYNPYDCPQQLRYRLQKSQYDARNNLILSKQGRKTKYDYYTNQIKYNVGDMILLKTEQCVNKFDPLYIGPFKVIEDCEPNVTIDCKGKHKSIHKNRTRPYIKQ</sequence>
<dbReference type="SUPFAM" id="SSF53098">
    <property type="entry name" value="Ribonuclease H-like"/>
    <property type="match status" value="1"/>
</dbReference>
<feature type="domain" description="Integrase catalytic" evidence="1">
    <location>
        <begin position="1"/>
        <end position="78"/>
    </location>
</feature>
<dbReference type="GO" id="GO:0003676">
    <property type="term" value="F:nucleic acid binding"/>
    <property type="evidence" value="ECO:0007669"/>
    <property type="project" value="InterPro"/>
</dbReference>
<dbReference type="PANTHER" id="PTHR37984:SF15">
    <property type="entry name" value="INTEGRASE CATALYTIC DOMAIN-CONTAINING PROTEIN"/>
    <property type="match status" value="1"/>
</dbReference>
<dbReference type="GO" id="GO:0015074">
    <property type="term" value="P:DNA integration"/>
    <property type="evidence" value="ECO:0007669"/>
    <property type="project" value="InterPro"/>
</dbReference>
<dbReference type="InterPro" id="IPR012337">
    <property type="entry name" value="RNaseH-like_sf"/>
</dbReference>
<accession>A0AAV1M7D0</accession>
<evidence type="ECO:0000313" key="2">
    <source>
        <dbReference type="EMBL" id="CAK1602209.1"/>
    </source>
</evidence>
<comment type="caution">
    <text evidence="2">The sequence shown here is derived from an EMBL/GenBank/DDBJ whole genome shotgun (WGS) entry which is preliminary data.</text>
</comment>
<dbReference type="Proteomes" id="UP001314205">
    <property type="component" value="Unassembled WGS sequence"/>
</dbReference>
<proteinExistence type="predicted"/>
<dbReference type="InterPro" id="IPR036397">
    <property type="entry name" value="RNaseH_sf"/>
</dbReference>
<evidence type="ECO:0000259" key="1">
    <source>
        <dbReference type="PROSITE" id="PS50994"/>
    </source>
</evidence>
<protein>
    <recommendedName>
        <fullName evidence="1">Integrase catalytic domain-containing protein</fullName>
    </recommendedName>
</protein>
<dbReference type="EMBL" id="CAVLGL010000137">
    <property type="protein sequence ID" value="CAK1602209.1"/>
    <property type="molecule type" value="Genomic_DNA"/>
</dbReference>
<dbReference type="InterPro" id="IPR050951">
    <property type="entry name" value="Retrovirus_Pol_polyprotein"/>
</dbReference>
<name>A0AAV1M7D0_9NEOP</name>
<organism evidence="2 3">
    <name type="scientific">Parnassius mnemosyne</name>
    <name type="common">clouded apollo</name>
    <dbReference type="NCBI Taxonomy" id="213953"/>
    <lineage>
        <taxon>Eukaryota</taxon>
        <taxon>Metazoa</taxon>
        <taxon>Ecdysozoa</taxon>
        <taxon>Arthropoda</taxon>
        <taxon>Hexapoda</taxon>
        <taxon>Insecta</taxon>
        <taxon>Pterygota</taxon>
        <taxon>Neoptera</taxon>
        <taxon>Endopterygota</taxon>
        <taxon>Lepidoptera</taxon>
        <taxon>Glossata</taxon>
        <taxon>Ditrysia</taxon>
        <taxon>Papilionoidea</taxon>
        <taxon>Papilionidae</taxon>
        <taxon>Parnassiinae</taxon>
        <taxon>Parnassini</taxon>
        <taxon>Parnassius</taxon>
        <taxon>Driopa</taxon>
    </lineage>
</organism>
<dbReference type="InterPro" id="IPR001584">
    <property type="entry name" value="Integrase_cat-core"/>
</dbReference>
<evidence type="ECO:0000313" key="3">
    <source>
        <dbReference type="Proteomes" id="UP001314205"/>
    </source>
</evidence>
<dbReference type="PROSITE" id="PS50994">
    <property type="entry name" value="INTEGRASE"/>
    <property type="match status" value="1"/>
</dbReference>
<dbReference type="PANTHER" id="PTHR37984">
    <property type="entry name" value="PROTEIN CBG26694"/>
    <property type="match status" value="1"/>
</dbReference>
<dbReference type="AlphaFoldDB" id="A0AAV1M7D0"/>